<dbReference type="PANTHER" id="PTHR45527:SF1">
    <property type="entry name" value="FATTY ACID SYNTHASE"/>
    <property type="match status" value="1"/>
</dbReference>
<dbReference type="Pfam" id="PF00668">
    <property type="entry name" value="Condensation"/>
    <property type="match status" value="1"/>
</dbReference>
<evidence type="ECO:0000259" key="1">
    <source>
        <dbReference type="Pfam" id="PF00668"/>
    </source>
</evidence>
<accession>A0A4V2G790</accession>
<dbReference type="GO" id="GO:0043041">
    <property type="term" value="P:amino acid activation for nonribosomal peptide biosynthetic process"/>
    <property type="evidence" value="ECO:0007669"/>
    <property type="project" value="TreeGrafter"/>
</dbReference>
<proteinExistence type="predicted"/>
<dbReference type="InterPro" id="IPR023213">
    <property type="entry name" value="CAT-like_dom_sf"/>
</dbReference>
<dbReference type="GO" id="GO:0008610">
    <property type="term" value="P:lipid biosynthetic process"/>
    <property type="evidence" value="ECO:0007669"/>
    <property type="project" value="UniProtKB-ARBA"/>
</dbReference>
<feature type="domain" description="Condensation" evidence="1">
    <location>
        <begin position="11"/>
        <end position="442"/>
    </location>
</feature>
<dbReference type="GO" id="GO:0003824">
    <property type="term" value="F:catalytic activity"/>
    <property type="evidence" value="ECO:0007669"/>
    <property type="project" value="InterPro"/>
</dbReference>
<sequence length="476" mass="53324">MTASGLVDQWPAAIAQERHWAYQRRFPEAAGFNIPVATMIRGPLDVGALDEAIRRVAERHEALRATFRAGPRRLYQVLRPAGELPIEVHDLRHLPRGERLARLRDVGATEAARPFALSAEPVLRAHLVRLEHDEAVLVLNVHHISYDGWSSPVFFAELDDQYAAIVRKGTPQRPVPAHRYVDYASWQRRQLAADAYADQLRYWQDLLRHPAPPVDWPTDEVDGQAPWWAGDMVWLSFPQSLVQDAQRVARACGATLFVVLLATYQLALQRLLDTPRFAVGTPVAGRTAQRWEDVIGFFVNTIVMPYEHDAALTFQDLVGRVQKLALAAQQNQDLPYGVLLDRLEPPTPQGRTPFFQTLFLLQNYPSPQRRLDSREVQSRKLVTGSARYDITFSLDRLGDELTLELENRTGVVSQATAVALAREFFAVLAAAVASPGTPVGDLVPVPVPVTVHRRPGAEAELDDLFAGLVADWRQPR</sequence>
<organism evidence="2 3">
    <name type="scientific">Krasilnikovia cinnamomea</name>
    <dbReference type="NCBI Taxonomy" id="349313"/>
    <lineage>
        <taxon>Bacteria</taxon>
        <taxon>Bacillati</taxon>
        <taxon>Actinomycetota</taxon>
        <taxon>Actinomycetes</taxon>
        <taxon>Micromonosporales</taxon>
        <taxon>Micromonosporaceae</taxon>
        <taxon>Krasilnikovia</taxon>
    </lineage>
</organism>
<dbReference type="EMBL" id="SHKY01000001">
    <property type="protein sequence ID" value="RZU51656.1"/>
    <property type="molecule type" value="Genomic_DNA"/>
</dbReference>
<keyword evidence="3" id="KW-1185">Reference proteome</keyword>
<protein>
    <submittedName>
        <fullName evidence="2">Condensation domain-containing protein</fullName>
    </submittedName>
</protein>
<dbReference type="OrthoDB" id="2472181at2"/>
<dbReference type="GO" id="GO:0005737">
    <property type="term" value="C:cytoplasm"/>
    <property type="evidence" value="ECO:0007669"/>
    <property type="project" value="TreeGrafter"/>
</dbReference>
<dbReference type="SUPFAM" id="SSF52777">
    <property type="entry name" value="CoA-dependent acyltransferases"/>
    <property type="match status" value="2"/>
</dbReference>
<comment type="caution">
    <text evidence="2">The sequence shown here is derived from an EMBL/GenBank/DDBJ whole genome shotgun (WGS) entry which is preliminary data.</text>
</comment>
<gene>
    <name evidence="2" type="ORF">EV385_3489</name>
</gene>
<evidence type="ECO:0000313" key="3">
    <source>
        <dbReference type="Proteomes" id="UP000292564"/>
    </source>
</evidence>
<dbReference type="Gene3D" id="3.30.559.30">
    <property type="entry name" value="Nonribosomal peptide synthetase, condensation domain"/>
    <property type="match status" value="1"/>
</dbReference>
<reference evidence="2 3" key="1">
    <citation type="submission" date="2019-02" db="EMBL/GenBank/DDBJ databases">
        <title>Sequencing the genomes of 1000 actinobacteria strains.</title>
        <authorList>
            <person name="Klenk H.-P."/>
        </authorList>
    </citation>
    <scope>NUCLEOTIDE SEQUENCE [LARGE SCALE GENOMIC DNA]</scope>
    <source>
        <strain evidence="2 3">DSM 45162</strain>
    </source>
</reference>
<dbReference type="CDD" id="cd19531">
    <property type="entry name" value="LCL_NRPS-like"/>
    <property type="match status" value="1"/>
</dbReference>
<evidence type="ECO:0000313" key="2">
    <source>
        <dbReference type="EMBL" id="RZU51656.1"/>
    </source>
</evidence>
<dbReference type="Proteomes" id="UP000292564">
    <property type="component" value="Unassembled WGS sequence"/>
</dbReference>
<name>A0A4V2G790_9ACTN</name>
<dbReference type="PANTHER" id="PTHR45527">
    <property type="entry name" value="NONRIBOSOMAL PEPTIDE SYNTHETASE"/>
    <property type="match status" value="1"/>
</dbReference>
<dbReference type="GO" id="GO:0031177">
    <property type="term" value="F:phosphopantetheine binding"/>
    <property type="evidence" value="ECO:0007669"/>
    <property type="project" value="TreeGrafter"/>
</dbReference>
<dbReference type="AlphaFoldDB" id="A0A4V2G790"/>
<dbReference type="RefSeq" id="WP_130510395.1">
    <property type="nucleotide sequence ID" value="NZ_SHKY01000001.1"/>
</dbReference>
<dbReference type="Gene3D" id="3.30.559.10">
    <property type="entry name" value="Chloramphenicol acetyltransferase-like domain"/>
    <property type="match status" value="1"/>
</dbReference>
<dbReference type="GO" id="GO:0044550">
    <property type="term" value="P:secondary metabolite biosynthetic process"/>
    <property type="evidence" value="ECO:0007669"/>
    <property type="project" value="TreeGrafter"/>
</dbReference>
<dbReference type="InterPro" id="IPR001242">
    <property type="entry name" value="Condensation_dom"/>
</dbReference>